<accession>A0A5F1YDN2</accession>
<dbReference type="OrthoDB" id="9765386at2"/>
<name>A0A5F1YDN2_9LEPT</name>
<protein>
    <submittedName>
        <fullName evidence="1">Phage capsid protein</fullName>
    </submittedName>
</protein>
<dbReference type="AlphaFoldDB" id="A0A5F1YDN2"/>
<comment type="caution">
    <text evidence="1">The sequence shown here is derived from an EMBL/GenBank/DDBJ whole genome shotgun (WGS) entry which is preliminary data.</text>
</comment>
<dbReference type="Proteomes" id="UP000298277">
    <property type="component" value="Unassembled WGS sequence"/>
</dbReference>
<sequence length="325" mass="37209">MAKEPGEGWEYNFEGRGKKVENPFDSSRLKEEYKLLLSNFKTVQKRLDKLVKTAIENGSSSQRYWSDRLLQANAILDDLVQIWKDGFPSLAEKGFVQGTTLADFVLNSDRIYSRLKRDPRFSGKLKRIQGPFVDENVVNAIYEDSLSYLEAAASGGKKKIESVFKATKQKVIAEAKINRQLAEGILTDNNWKTAKDNLEKTFRRKLKRDGISDGNYLEINGRNYNVSSYSEMLTRTRLREAQTAGVQKYAEHTGNDLVQVSDHDTLTEICKKFEGHIYSISGKSKKYPKLEKWTPFHRNCLHVIVIFFDVVELLGFNPYPDEEAA</sequence>
<organism evidence="1 2">
    <name type="scientific">Leptospira gomenensis</name>
    <dbReference type="NCBI Taxonomy" id="2484974"/>
    <lineage>
        <taxon>Bacteria</taxon>
        <taxon>Pseudomonadati</taxon>
        <taxon>Spirochaetota</taxon>
        <taxon>Spirochaetia</taxon>
        <taxon>Leptospirales</taxon>
        <taxon>Leptospiraceae</taxon>
        <taxon>Leptospira</taxon>
    </lineage>
</organism>
<gene>
    <name evidence="1" type="ORF">EHQ17_04450</name>
</gene>
<dbReference type="GO" id="GO:0005198">
    <property type="term" value="F:structural molecule activity"/>
    <property type="evidence" value="ECO:0007669"/>
    <property type="project" value="InterPro"/>
</dbReference>
<reference evidence="1" key="1">
    <citation type="journal article" date="2019" name="PLoS Negl. Trop. Dis.">
        <title>Revisiting the worldwide diversity of Leptospira species in the environment.</title>
        <authorList>
            <person name="Vincent A.T."/>
            <person name="Schiettekatte O."/>
            <person name="Bourhy P."/>
            <person name="Veyrier F.J."/>
            <person name="Picardeau M."/>
        </authorList>
    </citation>
    <scope>NUCLEOTIDE SEQUENCE [LARGE SCALE GENOMIC DNA]</scope>
    <source>
        <strain evidence="1">201800299</strain>
    </source>
</reference>
<evidence type="ECO:0000313" key="2">
    <source>
        <dbReference type="Proteomes" id="UP000298277"/>
    </source>
</evidence>
<dbReference type="InterPro" id="IPR009319">
    <property type="entry name" value="Phage_A118_VSP1"/>
</dbReference>
<dbReference type="RefSeq" id="WP_135595518.1">
    <property type="nucleotide sequence ID" value="NZ_RQEZ01000086.1"/>
</dbReference>
<evidence type="ECO:0000313" key="1">
    <source>
        <dbReference type="EMBL" id="TGK36171.1"/>
    </source>
</evidence>
<proteinExistence type="predicted"/>
<dbReference type="EMBL" id="RQFA01000024">
    <property type="protein sequence ID" value="TGK36171.1"/>
    <property type="molecule type" value="Genomic_DNA"/>
</dbReference>
<dbReference type="Pfam" id="PF06152">
    <property type="entry name" value="Phage_min_cap2"/>
    <property type="match status" value="1"/>
</dbReference>
<keyword evidence="2" id="KW-1185">Reference proteome</keyword>